<name>A0A1G6WZ57_9BACT</name>
<proteinExistence type="inferred from homology"/>
<keyword evidence="11" id="KW-1185">Reference proteome</keyword>
<keyword evidence="4 8" id="KW-0813">Transport</keyword>
<keyword evidence="5 8" id="KW-0963">Cytoplasm</keyword>
<dbReference type="GO" id="GO:0045936">
    <property type="term" value="P:negative regulation of phosphate metabolic process"/>
    <property type="evidence" value="ECO:0007669"/>
    <property type="project" value="InterPro"/>
</dbReference>
<dbReference type="Pfam" id="PF01895">
    <property type="entry name" value="PhoU"/>
    <property type="match status" value="2"/>
</dbReference>
<comment type="subunit">
    <text evidence="3 8">Homodimer.</text>
</comment>
<dbReference type="InterPro" id="IPR026022">
    <property type="entry name" value="PhoU_dom"/>
</dbReference>
<dbReference type="EMBL" id="FNAQ01000001">
    <property type="protein sequence ID" value="SDD70326.1"/>
    <property type="molecule type" value="Genomic_DNA"/>
</dbReference>
<organism evidence="10 11">
    <name type="scientific">Desulfuromonas thiophila</name>
    <dbReference type="NCBI Taxonomy" id="57664"/>
    <lineage>
        <taxon>Bacteria</taxon>
        <taxon>Pseudomonadati</taxon>
        <taxon>Thermodesulfobacteriota</taxon>
        <taxon>Desulfuromonadia</taxon>
        <taxon>Desulfuromonadales</taxon>
        <taxon>Desulfuromonadaceae</taxon>
        <taxon>Desulfuromonas</taxon>
    </lineage>
</organism>
<dbReference type="STRING" id="57664.SAMN05661003_10156"/>
<dbReference type="InterPro" id="IPR028366">
    <property type="entry name" value="PhoU"/>
</dbReference>
<sequence>MAVHLQQELAALKRQILTQSALVEDSVQRAIQALERGDIDLANAVVAQDKQVNLSEVELEENCLKVLALHQPVATDLRFIVSIIKINSDLERMADVAVNIARRTLAFAEDKRVEPPFDCPTMGRKVLHMLKESLEALVNLNAERARAVIRADDAIDVMHRQTYSQVKQCILQDNSLLQPMLLWLAVSRHLERIADLSVHIAEDVVYLVDGVIVRHRSGG</sequence>
<dbReference type="NCBIfam" id="TIGR02135">
    <property type="entry name" value="phoU_full"/>
    <property type="match status" value="1"/>
</dbReference>
<evidence type="ECO:0000313" key="11">
    <source>
        <dbReference type="Proteomes" id="UP000243205"/>
    </source>
</evidence>
<evidence type="ECO:0000256" key="4">
    <source>
        <dbReference type="ARBA" id="ARBA00022448"/>
    </source>
</evidence>
<evidence type="ECO:0000259" key="9">
    <source>
        <dbReference type="Pfam" id="PF01895"/>
    </source>
</evidence>
<evidence type="ECO:0000256" key="3">
    <source>
        <dbReference type="ARBA" id="ARBA00011738"/>
    </source>
</evidence>
<dbReference type="PIRSF" id="PIRSF003107">
    <property type="entry name" value="PhoU"/>
    <property type="match status" value="1"/>
</dbReference>
<comment type="similarity">
    <text evidence="2 8">Belongs to the PhoU family.</text>
</comment>
<dbReference type="RefSeq" id="WP_092075218.1">
    <property type="nucleotide sequence ID" value="NZ_CALFZY010000019.1"/>
</dbReference>
<comment type="subcellular location">
    <subcellularLocation>
        <location evidence="1 8">Cytoplasm</location>
    </subcellularLocation>
</comment>
<dbReference type="Proteomes" id="UP000243205">
    <property type="component" value="Unassembled WGS sequence"/>
</dbReference>
<dbReference type="PANTHER" id="PTHR42930">
    <property type="entry name" value="PHOSPHATE-SPECIFIC TRANSPORT SYSTEM ACCESSORY PROTEIN PHOU"/>
    <property type="match status" value="1"/>
</dbReference>
<dbReference type="SUPFAM" id="SSF109755">
    <property type="entry name" value="PhoU-like"/>
    <property type="match status" value="1"/>
</dbReference>
<evidence type="ECO:0000256" key="8">
    <source>
        <dbReference type="PIRNR" id="PIRNR003107"/>
    </source>
</evidence>
<dbReference type="PANTHER" id="PTHR42930:SF3">
    <property type="entry name" value="PHOSPHATE-SPECIFIC TRANSPORT SYSTEM ACCESSORY PROTEIN PHOU"/>
    <property type="match status" value="1"/>
</dbReference>
<protein>
    <recommendedName>
        <fullName evidence="8">Phosphate-specific transport system accessory protein PhoU</fullName>
    </recommendedName>
</protein>
<accession>A0A1G6WZ57</accession>
<dbReference type="GO" id="GO:0005737">
    <property type="term" value="C:cytoplasm"/>
    <property type="evidence" value="ECO:0007669"/>
    <property type="project" value="UniProtKB-SubCell"/>
</dbReference>
<dbReference type="FunFam" id="1.20.58.220:FF:000004">
    <property type="entry name" value="Phosphate-specific transport system accessory protein PhoU"/>
    <property type="match status" value="1"/>
</dbReference>
<keyword evidence="6 8" id="KW-0592">Phosphate transport</keyword>
<dbReference type="GO" id="GO:0030643">
    <property type="term" value="P:intracellular phosphate ion homeostasis"/>
    <property type="evidence" value="ECO:0007669"/>
    <property type="project" value="InterPro"/>
</dbReference>
<evidence type="ECO:0000256" key="2">
    <source>
        <dbReference type="ARBA" id="ARBA00008107"/>
    </source>
</evidence>
<dbReference type="AlphaFoldDB" id="A0A1G6WZ57"/>
<evidence type="ECO:0000313" key="10">
    <source>
        <dbReference type="EMBL" id="SDD70326.1"/>
    </source>
</evidence>
<evidence type="ECO:0000256" key="1">
    <source>
        <dbReference type="ARBA" id="ARBA00004496"/>
    </source>
</evidence>
<evidence type="ECO:0000256" key="7">
    <source>
        <dbReference type="ARBA" id="ARBA00056181"/>
    </source>
</evidence>
<gene>
    <name evidence="10" type="ORF">SAMN05661003_10156</name>
</gene>
<dbReference type="Gene3D" id="1.20.58.220">
    <property type="entry name" value="Phosphate transport system protein phou homolog 2, domain 2"/>
    <property type="match status" value="1"/>
</dbReference>
<evidence type="ECO:0000256" key="5">
    <source>
        <dbReference type="ARBA" id="ARBA00022490"/>
    </source>
</evidence>
<comment type="function">
    <text evidence="7 8">Plays a role in the regulation of phosphate uptake.</text>
</comment>
<dbReference type="InterPro" id="IPR038078">
    <property type="entry name" value="PhoU-like_sf"/>
</dbReference>
<dbReference type="GO" id="GO:0006817">
    <property type="term" value="P:phosphate ion transport"/>
    <property type="evidence" value="ECO:0007669"/>
    <property type="project" value="UniProtKB-KW"/>
</dbReference>
<feature type="domain" description="PhoU" evidence="9">
    <location>
        <begin position="20"/>
        <end position="104"/>
    </location>
</feature>
<feature type="domain" description="PhoU" evidence="9">
    <location>
        <begin position="121"/>
        <end position="204"/>
    </location>
</feature>
<evidence type="ECO:0000256" key="6">
    <source>
        <dbReference type="ARBA" id="ARBA00022592"/>
    </source>
</evidence>
<dbReference type="OrthoDB" id="9814256at2"/>
<reference evidence="11" key="1">
    <citation type="submission" date="2016-10" db="EMBL/GenBank/DDBJ databases">
        <authorList>
            <person name="Varghese N."/>
            <person name="Submissions S."/>
        </authorList>
    </citation>
    <scope>NUCLEOTIDE SEQUENCE [LARGE SCALE GENOMIC DNA]</scope>
    <source>
        <strain evidence="11">DSM 8987</strain>
    </source>
</reference>